<dbReference type="PROSITE" id="PS00107">
    <property type="entry name" value="PROTEIN_KINASE_ATP"/>
    <property type="match status" value="1"/>
</dbReference>
<dbReference type="InterPro" id="IPR011009">
    <property type="entry name" value="Kinase-like_dom_sf"/>
</dbReference>
<dbReference type="SUPFAM" id="SSF56112">
    <property type="entry name" value="Protein kinase-like (PK-like)"/>
    <property type="match status" value="1"/>
</dbReference>
<dbReference type="Proteomes" id="UP001212997">
    <property type="component" value="Unassembled WGS sequence"/>
</dbReference>
<evidence type="ECO:0000256" key="1">
    <source>
        <dbReference type="ARBA" id="ARBA00012513"/>
    </source>
</evidence>
<sequence length="506" mass="55711">MPFLVKVKTIFKKKEKTKGRKRGSAGIIAFPKLKRASLVSVLSTTSRPGARLVISGLLHGTPHETSVVCAGAPLGHGALAELLHFLLKMRRKPVKVKVPLGVDCHLQKNPQLIKNVQHCKAEQPPVAGEIVDICASKPTRGDFSLIKRLGSGAYGTVYLAQHNPSGVRVALKAISKVPRGKDGRSCELSEEALEKRVHGIRGKASLDLLDCTLDEFFALLRLRGEKTMLQIHAAFHDLRYWYIATTYHAGGDLESLLQLHGPLPESTAHTRLTSGATGMTLYELLTGKLPWDSFEWKKLSDLGELIVCEPIGFTETDRVRLKIGTRCEQFILSALDKEQETRPTPAQLRTHAFFNNFDWERHSHREAPSSWRLNINDEASPEAKNPRINSTRIFKPEEDPLPHFSFLSTSLSILSPPRLQKESSQDSATNSTHVSKSLSTLLSPTSLAVPIVSSVAASHTASSPSIGPSVTFSFVSPTPSIYSASSRLNGFSKLKRWAGTIWRGFK</sequence>
<keyword evidence="12" id="KW-1185">Reference proteome</keyword>
<dbReference type="PANTHER" id="PTHR24356">
    <property type="entry name" value="SERINE/THREONINE-PROTEIN KINASE"/>
    <property type="match status" value="1"/>
</dbReference>
<keyword evidence="5" id="KW-0418">Kinase</keyword>
<dbReference type="GO" id="GO:0005524">
    <property type="term" value="F:ATP binding"/>
    <property type="evidence" value="ECO:0007669"/>
    <property type="project" value="UniProtKB-UniRule"/>
</dbReference>
<evidence type="ECO:0000313" key="12">
    <source>
        <dbReference type="Proteomes" id="UP001212997"/>
    </source>
</evidence>
<evidence type="ECO:0000256" key="9">
    <source>
        <dbReference type="PROSITE-ProRule" id="PRU10141"/>
    </source>
</evidence>
<keyword evidence="2" id="KW-0723">Serine/threonine-protein kinase</keyword>
<name>A0AAD5YF54_9APHY</name>
<proteinExistence type="predicted"/>
<dbReference type="PANTHER" id="PTHR24356:SF426">
    <property type="entry name" value="RAC-ALPHA SERINE_THREONINE-PROTEIN KINASE"/>
    <property type="match status" value="1"/>
</dbReference>
<dbReference type="EMBL" id="JANAWD010000484">
    <property type="protein sequence ID" value="KAJ3478802.1"/>
    <property type="molecule type" value="Genomic_DNA"/>
</dbReference>
<dbReference type="Gene3D" id="1.10.510.10">
    <property type="entry name" value="Transferase(Phosphotransferase) domain 1"/>
    <property type="match status" value="1"/>
</dbReference>
<keyword evidence="3" id="KW-0808">Transferase</keyword>
<evidence type="ECO:0000256" key="6">
    <source>
        <dbReference type="ARBA" id="ARBA00022840"/>
    </source>
</evidence>
<evidence type="ECO:0000313" key="11">
    <source>
        <dbReference type="EMBL" id="KAJ3478802.1"/>
    </source>
</evidence>
<dbReference type="AlphaFoldDB" id="A0AAD5YF54"/>
<evidence type="ECO:0000256" key="8">
    <source>
        <dbReference type="ARBA" id="ARBA00048679"/>
    </source>
</evidence>
<organism evidence="11 12">
    <name type="scientific">Meripilus lineatus</name>
    <dbReference type="NCBI Taxonomy" id="2056292"/>
    <lineage>
        <taxon>Eukaryota</taxon>
        <taxon>Fungi</taxon>
        <taxon>Dikarya</taxon>
        <taxon>Basidiomycota</taxon>
        <taxon>Agaricomycotina</taxon>
        <taxon>Agaricomycetes</taxon>
        <taxon>Polyporales</taxon>
        <taxon>Meripilaceae</taxon>
        <taxon>Meripilus</taxon>
    </lineage>
</organism>
<evidence type="ECO:0000256" key="5">
    <source>
        <dbReference type="ARBA" id="ARBA00022777"/>
    </source>
</evidence>
<evidence type="ECO:0000256" key="3">
    <source>
        <dbReference type="ARBA" id="ARBA00022679"/>
    </source>
</evidence>
<accession>A0AAD5YF54</accession>
<dbReference type="Gene3D" id="3.30.200.20">
    <property type="entry name" value="Phosphorylase Kinase, domain 1"/>
    <property type="match status" value="1"/>
</dbReference>
<dbReference type="GO" id="GO:0004674">
    <property type="term" value="F:protein serine/threonine kinase activity"/>
    <property type="evidence" value="ECO:0007669"/>
    <property type="project" value="UniProtKB-KW"/>
</dbReference>
<dbReference type="SMART" id="SM00220">
    <property type="entry name" value="S_TKc"/>
    <property type="match status" value="1"/>
</dbReference>
<dbReference type="GO" id="GO:0035556">
    <property type="term" value="P:intracellular signal transduction"/>
    <property type="evidence" value="ECO:0007669"/>
    <property type="project" value="TreeGrafter"/>
</dbReference>
<dbReference type="EC" id="2.7.11.1" evidence="1"/>
<gene>
    <name evidence="11" type="ORF">NLI96_g9509</name>
</gene>
<evidence type="ECO:0000259" key="10">
    <source>
        <dbReference type="SMART" id="SM00220"/>
    </source>
</evidence>
<evidence type="ECO:0000256" key="7">
    <source>
        <dbReference type="ARBA" id="ARBA00047899"/>
    </source>
</evidence>
<evidence type="ECO:0000256" key="2">
    <source>
        <dbReference type="ARBA" id="ARBA00022527"/>
    </source>
</evidence>
<dbReference type="InterPro" id="IPR000719">
    <property type="entry name" value="Prot_kinase_dom"/>
</dbReference>
<evidence type="ECO:0000256" key="4">
    <source>
        <dbReference type="ARBA" id="ARBA00022741"/>
    </source>
</evidence>
<comment type="catalytic activity">
    <reaction evidence="7">
        <text>L-threonyl-[protein] + ATP = O-phospho-L-threonyl-[protein] + ADP + H(+)</text>
        <dbReference type="Rhea" id="RHEA:46608"/>
        <dbReference type="Rhea" id="RHEA-COMP:11060"/>
        <dbReference type="Rhea" id="RHEA-COMP:11605"/>
        <dbReference type="ChEBI" id="CHEBI:15378"/>
        <dbReference type="ChEBI" id="CHEBI:30013"/>
        <dbReference type="ChEBI" id="CHEBI:30616"/>
        <dbReference type="ChEBI" id="CHEBI:61977"/>
        <dbReference type="ChEBI" id="CHEBI:456216"/>
        <dbReference type="EC" id="2.7.11.1"/>
    </reaction>
</comment>
<feature type="binding site" evidence="9">
    <location>
        <position position="172"/>
    </location>
    <ligand>
        <name>ATP</name>
        <dbReference type="ChEBI" id="CHEBI:30616"/>
    </ligand>
</feature>
<feature type="domain" description="Protein kinase" evidence="10">
    <location>
        <begin position="143"/>
        <end position="354"/>
    </location>
</feature>
<keyword evidence="6 9" id="KW-0067">ATP-binding</keyword>
<comment type="catalytic activity">
    <reaction evidence="8">
        <text>L-seryl-[protein] + ATP = O-phospho-L-seryl-[protein] + ADP + H(+)</text>
        <dbReference type="Rhea" id="RHEA:17989"/>
        <dbReference type="Rhea" id="RHEA-COMP:9863"/>
        <dbReference type="Rhea" id="RHEA-COMP:11604"/>
        <dbReference type="ChEBI" id="CHEBI:15378"/>
        <dbReference type="ChEBI" id="CHEBI:29999"/>
        <dbReference type="ChEBI" id="CHEBI:30616"/>
        <dbReference type="ChEBI" id="CHEBI:83421"/>
        <dbReference type="ChEBI" id="CHEBI:456216"/>
        <dbReference type="EC" id="2.7.11.1"/>
    </reaction>
</comment>
<keyword evidence="4 9" id="KW-0547">Nucleotide-binding</keyword>
<comment type="caution">
    <text evidence="11">The sequence shown here is derived from an EMBL/GenBank/DDBJ whole genome shotgun (WGS) entry which is preliminary data.</text>
</comment>
<dbReference type="InterPro" id="IPR050236">
    <property type="entry name" value="Ser_Thr_kinase_AGC"/>
</dbReference>
<reference evidence="11" key="1">
    <citation type="submission" date="2022-07" db="EMBL/GenBank/DDBJ databases">
        <title>Genome Sequence of Physisporinus lineatus.</title>
        <authorList>
            <person name="Buettner E."/>
        </authorList>
    </citation>
    <scope>NUCLEOTIDE SEQUENCE</scope>
    <source>
        <strain evidence="11">VT162</strain>
    </source>
</reference>
<dbReference type="InterPro" id="IPR017441">
    <property type="entry name" value="Protein_kinase_ATP_BS"/>
</dbReference>
<protein>
    <recommendedName>
        <fullName evidence="1">non-specific serine/threonine protein kinase</fullName>
        <ecNumber evidence="1">2.7.11.1</ecNumber>
    </recommendedName>
</protein>